<dbReference type="Gene3D" id="1.20.58.60">
    <property type="match status" value="14"/>
</dbReference>
<dbReference type="InterPro" id="IPR052403">
    <property type="entry name" value="LINC-complex_assoc"/>
</dbReference>
<sequence>MAQYASSLGDAAHGLEERVRLWRDYEATYERILRWMGEAEASLRDFCSRNSLQQKQEQLDKYQLVFASRHALVVEFCSIADKLEQNLICSMNQHQGDLEQLTNDSCDLMGSVVDSRISVNMQQVTSRFKAMQQTAKDLLKKCESGVKDHKAYNEKYNQCVSWLTSAQDKLARCIELPPDRNGLDKRLENSTELLKEKQTALALLNTTVELGEKLYASTGDEGTEVIRGQLEDLQQAYDALFDSASTLERDLNNKIGRWSCYEEAAEDLKKWIKETQKKIPNYIELKTTLDEKRAQLQTYRVLLHDISAKQQALIDLRDKSENLPEKSDRVESFLASLAGQHEDMHEKIQSYLERYEAIVSDHQQYSKSVLETQEWLEATHNTVEMWGQSNSEHISLRANLDKLKNLQKSLPDEEPRITQVRGLGEKVLPGTVESGQSNIRAQIDATQQDWQALVSAVASTIDALETTLANWTNFEAVKDVMQAWLRNVDNKLHAINLRATLEEKKETLNELKEIQGEVRAKELEIDQLSEKAQSLNGDNLNGRSFQVKELTLAYQQLSNRVKDMCNKWQQYVGHHADYDSRVAECQNWLHDIKKKLTYCSDMTSTTEKELEKKLKTIQELLMCKEEGFTKVQSTVELAQLVLANTAPPGHDAINCVVEKLQQEWTAVAAKMVETKTYLDDTINRWTGFLTNINQLKSSIEHVESALSDVSQFQSNLSEKRAQLERLKGLEEKLRCEKYEVEGLKVKASEMQATEKQGQVAVQAQNVLRQFEVLSGRITTLRAERETQYRDHRHYKDAHDDLLSFINRTRDKIPALRQRNLSDKLSIETSAHAMETLLSRQAQGQILLDQLYHRGEVLLHSTSSSGQESYKKEMQSLKEGFEELFKDIAEQKDALQQTVLKWREYKEEYERLSDWLQKTDADMKAYKTMLYTTIGEKTDQVNKVKVVCLTSLACMCLQEVLQTLEENQSQLTHLQELSETLTKTHLDTFVRNQMSHITSRYQLLLTLAKDVVKKVESTFDQHKQFEVAMDTATEWMDNVHTVVQDCSSIPGDASKETLERHLEMLQALLGKQEEGQNLVSAAVGWGEKVLRNTRADGRNEINERIEALQADWDKLVRKMSSTKVSLETNLLEWTDMNASYSNMQQWISEREAHLHQLSSEMASVARRGSGPSQRVSSLSIGERKAKLRRTTCIVQDIVAFEPVIESVTAKATDSSGGQVQSGACEISSAYHNLTRQAKELLTLQQQMLTQHQDFVDAGNDFMHWLRSAKDRMAKCAEATGDKDTISGKATVLKMLQNEQEDGQDKLDKAFHLAEKACSLADEEDREVIEEEVAFLQDEFDKFLTQVGKTKNLLEMGIVKWTEYEDKFKECEVWVAAMETRVQGYNKLQNTAEEKRILLEEFQAHLQAIFDWQKTLDLLNIRAQLLLETCADSRVSNAVTQLTTKYNTLLSHAKEVMRRLEIHFQEHQQHNQLYAECADWIETTKAKLEECDTGTSNISELQDNLATVKSIKNSLEQGQHKLRYVLELKERVILNTEQEGARKILQNTENMRQQFEQLISDIYGQQQEISALLSKSAETEKMCQDVMEWMEEIEVKALEQGVLFSDLSEKRGALEKYRIIIRDIAVHRDMIDRLASKKLEDDASQCAVDTCISRYESLKSQVAKNIKILEGYVRHHEAYYQAYMDATEWLRKMSLDLQQTSDCHGEKEQVLDHQAKQLQLQEKLLAGEPIITKAVSLNKNLMDTTSEDGKDNLRTEAENLKQEWLGLQNSNNDNLRTFGKCLQAWQDFQTSYDELHSWLQDFQQKIETEPKEPTPEDLEQWKGLLEEATQKKALMESLCERCETLMVYCAYRPVRDQTLGLQTRHCSVLAQLQSLIAVAHKTLSDHTEFVEAQEEFDAWLSRRHGTVASCQQHNGTETELREKLETLQGVATRASEGLHLLAVVGDAYSRAASQAPPELQEKLRAEYTRLRDSYDRLKISVSSAITKLKHDLSRWSEFAESKSRLESCLGELEDALFETPDSKGEVSEMRTLLERYRHTQQQIKSKDRELKRLLKDTKEFSENSNDTSYEEEMTALEQKWFNLNDRCVEVIEGLETEIKEAVEYQAALQEVEKWLLQVSFQLMSENSMSIRSREHTEELIHQHDKELENIREFQQVLDRVKNKAHKQINKYIGSVETIQETYEHQIHNLQESYDSLLRTALQIQKRLAESLAKFEEYEATLDNITANLDEWEPIIVEETNTPVQTIEDAKYQLEMARVKLVKERSTLAAAVQACEATVSRSGSPSTVLGDSGRELLQGEPGRELLVRAKLQDLTEQIQVRITSISSTVTELEDLSKQNEDIKKWIEDNQHLIHELRLKPVKLRHEAQANEMAQLNDLRSKIIEKQNILDDLEVKQMTLTPDTDDDDVRCQMNSLEEEVNDIIDTRSEIIGCIEEYRTKLRGVYSWFDTIIKLLEKCDKVDYPDSKRRNDEVQKLWSKFREANVKVEELTEKANEIKPKLSSLDNQQVDEQLRSVQKKYSDLKKRVGKKKQVIEMTRKGYEEAKQNVNDLAEWFVEKTEYFDGLPMLGHSSKNVELRINDINDLQKEIANKNAVISQIEKTLENIKGDVEGSEVRELEDRIKEIQSKQEELNARTDEVKSSLVSAYDERQTFEDNLQQINLWMKGKESEVACPSLLPLRAEAAEKVCERYKKLNSDVQLFYETNFASTKRYAESLLKECDEEDAYELNEIITEFSDKFSDLKQTLSDTLSCILNLVEVRKDFEKKIDACNKWNIEAEGALQVDTRSLNTAEVLEEHLKKLEKLDDEQGEASARVNSVGNMCTDLMDYLTDADKFSLGEIVSKLQDRSEQISNNLPAKIEQIREAICTQKKMTERMVESTQTLANIQKEARGLSRPVGRTVMDGQNLLLAYQAVMRKVSEFRRSLEQMRKCPDITMEEMRELIRQQQELMSILEKQITRIRQLILVRQQYASLVSDISTFISRYTIILGDIETSEMTVADKLKKLRAVIIKIQECEGQLTSAQDKGAIIGEEGHVEDRNAIMEELQILKSGVSNLRREVENKQQEHETTAESHKKLQVELNTAMEWLFEQESELKSRPLLTLEVESAEDEIETHNNLSSDIEGQLEKVKEVLTAAKKESGLPHILQERIAEANMVLSTYPLELKSRLKYLTDAKMLRIDYEDFSTRIAEWVSNAKSRLQTHDGVDFENLSSELEDHNSFFSSEKLIGESLQQLGQTAERIVPSLGSDEQEELTVELQDLTKDLDEVTTAAKKCRLTMEKNLAEFYEYKAALDKCKALVHSASSNLSMEDTATSITSLRSALQRVDEERQRLYDQGSVINDFTDKANAVIAKANEACQTAVGLELVDVSRSWKVALDKIESRREKLRLVIEQWQRFELSVRSLDAGLTALEQRVKELEGDSTPGRSKEELDELLEELEEEVEDLEEEVEGVGEAAVPVVEYLRPATAAAAAVKKTKETLARRRLL</sequence>
<feature type="coiled-coil region" evidence="6">
    <location>
        <begin position="3041"/>
        <end position="3072"/>
    </location>
</feature>
<evidence type="ECO:0000256" key="1">
    <source>
        <dbReference type="ARBA" id="ARBA00004370"/>
    </source>
</evidence>
<dbReference type="Pfam" id="PF00435">
    <property type="entry name" value="Spectrin"/>
    <property type="match status" value="1"/>
</dbReference>
<evidence type="ECO:0000313" key="7">
    <source>
        <dbReference type="EMBL" id="KAA0201773.1"/>
    </source>
</evidence>
<gene>
    <name evidence="7" type="ORF">HAZT_HAZT011047</name>
</gene>
<feature type="coiled-coil region" evidence="6">
    <location>
        <begin position="2932"/>
        <end position="2959"/>
    </location>
</feature>
<organism evidence="7">
    <name type="scientific">Hyalella azteca</name>
    <name type="common">Amphipod</name>
    <dbReference type="NCBI Taxonomy" id="294128"/>
    <lineage>
        <taxon>Eukaryota</taxon>
        <taxon>Metazoa</taxon>
        <taxon>Ecdysozoa</taxon>
        <taxon>Arthropoda</taxon>
        <taxon>Crustacea</taxon>
        <taxon>Multicrustacea</taxon>
        <taxon>Malacostraca</taxon>
        <taxon>Eumalacostraca</taxon>
        <taxon>Peracarida</taxon>
        <taxon>Amphipoda</taxon>
        <taxon>Senticaudata</taxon>
        <taxon>Talitrida</taxon>
        <taxon>Talitroidea</taxon>
        <taxon>Hyalellidae</taxon>
        <taxon>Hyalella</taxon>
    </lineage>
</organism>
<dbReference type="EMBL" id="JQDR03005036">
    <property type="protein sequence ID" value="KAA0201773.1"/>
    <property type="molecule type" value="Genomic_DNA"/>
</dbReference>
<keyword evidence="5" id="KW-0472">Membrane</keyword>
<feature type="coiled-coil region" evidence="6">
    <location>
        <begin position="3100"/>
        <end position="3134"/>
    </location>
</feature>
<evidence type="ECO:0000256" key="5">
    <source>
        <dbReference type="ARBA" id="ARBA00023136"/>
    </source>
</evidence>
<evidence type="ECO:0000256" key="2">
    <source>
        <dbReference type="ARBA" id="ARBA00022692"/>
    </source>
</evidence>
<evidence type="ECO:0000256" key="4">
    <source>
        <dbReference type="ARBA" id="ARBA00022989"/>
    </source>
</evidence>
<dbReference type="GO" id="GO:0005737">
    <property type="term" value="C:cytoplasm"/>
    <property type="evidence" value="ECO:0007669"/>
    <property type="project" value="TreeGrafter"/>
</dbReference>
<comment type="subcellular location">
    <subcellularLocation>
        <location evidence="1">Membrane</location>
    </subcellularLocation>
</comment>
<dbReference type="CDD" id="cd00176">
    <property type="entry name" value="SPEC"/>
    <property type="match status" value="1"/>
</dbReference>
<protein>
    <recommendedName>
        <fullName evidence="8">KASH domain-containing protein</fullName>
    </recommendedName>
</protein>
<proteinExistence type="predicted"/>
<dbReference type="PANTHER" id="PTHR47535">
    <property type="entry name" value="MUSCLE-SPECIFIC PROTEIN 300 KDA, ISOFORM G"/>
    <property type="match status" value="1"/>
</dbReference>
<feature type="coiled-coil region" evidence="6">
    <location>
        <begin position="2578"/>
        <end position="2638"/>
    </location>
</feature>
<accession>A0A6A0H7Q5</accession>
<keyword evidence="6" id="KW-0175">Coiled coil</keyword>
<evidence type="ECO:0008006" key="8">
    <source>
        <dbReference type="Google" id="ProtNLM"/>
    </source>
</evidence>
<reference evidence="7" key="1">
    <citation type="submission" date="2014-08" db="EMBL/GenBank/DDBJ databases">
        <authorList>
            <person name="Murali S."/>
            <person name="Richards S."/>
            <person name="Bandaranaike D."/>
            <person name="Bellair M."/>
            <person name="Blankenburg K."/>
            <person name="Chao H."/>
            <person name="Dinh H."/>
            <person name="Doddapaneni H."/>
            <person name="Dugan-Rocha S."/>
            <person name="Elkadiri S."/>
            <person name="Gnanaolivu R."/>
            <person name="Hughes D."/>
            <person name="Lee S."/>
            <person name="Li M."/>
            <person name="Ming W."/>
            <person name="Munidasa M."/>
            <person name="Muniz J."/>
            <person name="Nguyen L."/>
            <person name="Osuji N."/>
            <person name="Pu L.-L."/>
            <person name="Puazo M."/>
            <person name="Skinner E."/>
            <person name="Qu C."/>
            <person name="Quiroz J."/>
            <person name="Raj R."/>
            <person name="Weissenberger G."/>
            <person name="Xin Y."/>
            <person name="Zou X."/>
            <person name="Han Y."/>
            <person name="Worley K."/>
            <person name="Muzny D."/>
            <person name="Gibbs R."/>
        </authorList>
    </citation>
    <scope>NUCLEOTIDE SEQUENCE</scope>
    <source>
        <strain evidence="7">HAZT.00-mixed</strain>
        <tissue evidence="7">Whole organism</tissue>
    </source>
</reference>
<evidence type="ECO:0000256" key="6">
    <source>
        <dbReference type="SAM" id="Coils"/>
    </source>
</evidence>
<dbReference type="GO" id="GO:0008285">
    <property type="term" value="P:negative regulation of cell population proliferation"/>
    <property type="evidence" value="ECO:0007669"/>
    <property type="project" value="TreeGrafter"/>
</dbReference>
<dbReference type="GO" id="GO:0034993">
    <property type="term" value="C:meiotic nuclear membrane microtubule tethering complex"/>
    <property type="evidence" value="ECO:0007669"/>
    <property type="project" value="TreeGrafter"/>
</dbReference>
<dbReference type="Proteomes" id="UP000711488">
    <property type="component" value="Unassembled WGS sequence"/>
</dbReference>
<comment type="caution">
    <text evidence="7">The sequence shown here is derived from an EMBL/GenBank/DDBJ whole genome shotgun (WGS) entry which is preliminary data.</text>
</comment>
<evidence type="ECO:0000256" key="3">
    <source>
        <dbReference type="ARBA" id="ARBA00022737"/>
    </source>
</evidence>
<feature type="coiled-coil region" evidence="6">
    <location>
        <begin position="2141"/>
        <end position="2225"/>
    </location>
</feature>
<reference evidence="7" key="3">
    <citation type="submission" date="2019-06" db="EMBL/GenBank/DDBJ databases">
        <authorList>
            <person name="Poynton C."/>
            <person name="Hasenbein S."/>
            <person name="Benoit J.B."/>
            <person name="Sepulveda M.S."/>
            <person name="Poelchau M.F."/>
            <person name="Murali S.C."/>
            <person name="Chen S."/>
            <person name="Glastad K.M."/>
            <person name="Werren J.H."/>
            <person name="Vineis J.H."/>
            <person name="Bowen J.L."/>
            <person name="Friedrich M."/>
            <person name="Jones J."/>
            <person name="Robertson H.M."/>
            <person name="Feyereisen R."/>
            <person name="Mechler-Hickson A."/>
            <person name="Mathers N."/>
            <person name="Lee C.E."/>
            <person name="Colbourne J.K."/>
            <person name="Biales A."/>
            <person name="Johnston J.S."/>
            <person name="Wellborn G.A."/>
            <person name="Rosendale A.J."/>
            <person name="Cridge A.G."/>
            <person name="Munoz-Torres M.C."/>
            <person name="Bain P.A."/>
            <person name="Manny A.R."/>
            <person name="Major K.M."/>
            <person name="Lambert F.N."/>
            <person name="Vulpe C.D."/>
            <person name="Tuck P."/>
            <person name="Blalock B.J."/>
            <person name="Lin Y.-Y."/>
            <person name="Smith M.E."/>
            <person name="Ochoa-Acuna H."/>
            <person name="Chen M.-J.M."/>
            <person name="Childers C.P."/>
            <person name="Qu J."/>
            <person name="Dugan S."/>
            <person name="Lee S.L."/>
            <person name="Chao H."/>
            <person name="Dinh H."/>
            <person name="Han Y."/>
            <person name="Doddapaneni H."/>
            <person name="Worley K.C."/>
            <person name="Muzny D.M."/>
            <person name="Gibbs R.A."/>
            <person name="Richards S."/>
        </authorList>
    </citation>
    <scope>NUCLEOTIDE SEQUENCE</scope>
    <source>
        <strain evidence="7">HAZT.00-mixed</strain>
        <tissue evidence="7">Whole organism</tissue>
    </source>
</reference>
<keyword evidence="4" id="KW-1133">Transmembrane helix</keyword>
<dbReference type="PANTHER" id="PTHR47535:SF1">
    <property type="entry name" value="NESPRIN-1"/>
    <property type="match status" value="1"/>
</dbReference>
<dbReference type="InterPro" id="IPR002017">
    <property type="entry name" value="Spectrin_repeat"/>
</dbReference>
<dbReference type="SMART" id="SM00150">
    <property type="entry name" value="SPEC"/>
    <property type="match status" value="20"/>
</dbReference>
<dbReference type="SUPFAM" id="SSF46966">
    <property type="entry name" value="Spectrin repeat"/>
    <property type="match status" value="18"/>
</dbReference>
<dbReference type="GO" id="GO:0051015">
    <property type="term" value="F:actin filament binding"/>
    <property type="evidence" value="ECO:0007669"/>
    <property type="project" value="TreeGrafter"/>
</dbReference>
<feature type="coiled-coil region" evidence="6">
    <location>
        <begin position="3395"/>
        <end position="3449"/>
    </location>
</feature>
<feature type="coiled-coil region" evidence="6">
    <location>
        <begin position="2027"/>
        <end position="2061"/>
    </location>
</feature>
<reference evidence="7" key="2">
    <citation type="journal article" date="2018" name="Environ. Sci. Technol.">
        <title>The Toxicogenome of Hyalella azteca: A Model for Sediment Ecotoxicology and Evolutionary Toxicology.</title>
        <authorList>
            <person name="Poynton H.C."/>
            <person name="Hasenbein S."/>
            <person name="Benoit J.B."/>
            <person name="Sepulveda M.S."/>
            <person name="Poelchau M.F."/>
            <person name="Hughes D.S.T."/>
            <person name="Murali S.C."/>
            <person name="Chen S."/>
            <person name="Glastad K.M."/>
            <person name="Goodisman M.A.D."/>
            <person name="Werren J.H."/>
            <person name="Vineis J.H."/>
            <person name="Bowen J.L."/>
            <person name="Friedrich M."/>
            <person name="Jones J."/>
            <person name="Robertson H.M."/>
            <person name="Feyereisen R."/>
            <person name="Mechler-Hickson A."/>
            <person name="Mathers N."/>
            <person name="Lee C.E."/>
            <person name="Colbourne J.K."/>
            <person name="Biales A."/>
            <person name="Johnston J.S."/>
            <person name="Wellborn G.A."/>
            <person name="Rosendale A.J."/>
            <person name="Cridge A.G."/>
            <person name="Munoz-Torres M.C."/>
            <person name="Bain P.A."/>
            <person name="Manny A.R."/>
            <person name="Major K.M."/>
            <person name="Lambert F.N."/>
            <person name="Vulpe C.D."/>
            <person name="Tuck P."/>
            <person name="Blalock B.J."/>
            <person name="Lin Y.Y."/>
            <person name="Smith M.E."/>
            <person name="Ochoa-Acuna H."/>
            <person name="Chen M.M."/>
            <person name="Childers C.P."/>
            <person name="Qu J."/>
            <person name="Dugan S."/>
            <person name="Lee S.L."/>
            <person name="Chao H."/>
            <person name="Dinh H."/>
            <person name="Han Y."/>
            <person name="Doddapaneni H."/>
            <person name="Worley K.C."/>
            <person name="Muzny D.M."/>
            <person name="Gibbs R.A."/>
            <person name="Richards S."/>
        </authorList>
    </citation>
    <scope>NUCLEOTIDE SEQUENCE</scope>
    <source>
        <strain evidence="7">HAZT.00-mixed</strain>
        <tissue evidence="7">Whole organism</tissue>
    </source>
</reference>
<keyword evidence="2" id="KW-0812">Transmembrane</keyword>
<dbReference type="GO" id="GO:0007097">
    <property type="term" value="P:nuclear migration"/>
    <property type="evidence" value="ECO:0007669"/>
    <property type="project" value="TreeGrafter"/>
</dbReference>
<dbReference type="InterPro" id="IPR018159">
    <property type="entry name" value="Spectrin/alpha-actinin"/>
</dbReference>
<feature type="coiled-coil region" evidence="6">
    <location>
        <begin position="494"/>
        <end position="567"/>
    </location>
</feature>
<name>A0A6A0H7Q5_HYAAZ</name>
<dbReference type="GO" id="GO:0005640">
    <property type="term" value="C:nuclear outer membrane"/>
    <property type="evidence" value="ECO:0007669"/>
    <property type="project" value="TreeGrafter"/>
</dbReference>
<feature type="coiled-coil region" evidence="6">
    <location>
        <begin position="709"/>
        <end position="746"/>
    </location>
</feature>
<keyword evidence="3" id="KW-0677">Repeat</keyword>